<accession>A0A6V7VST2</accession>
<dbReference type="EMBL" id="CAJEWN010000293">
    <property type="protein sequence ID" value="CAD2177241.1"/>
    <property type="molecule type" value="Genomic_DNA"/>
</dbReference>
<evidence type="ECO:0000313" key="2">
    <source>
        <dbReference type="Proteomes" id="UP000580250"/>
    </source>
</evidence>
<gene>
    <name evidence="1" type="ORF">MENT_LOCUS29110</name>
</gene>
<sequence length="58" mass="6120">MDCSTNLVAISSSLFSGSSVMPMDSRFQNCSISLLAGISSGELCMAAREMQVKEVGEI</sequence>
<evidence type="ECO:0000313" key="1">
    <source>
        <dbReference type="EMBL" id="CAD2177241.1"/>
    </source>
</evidence>
<proteinExistence type="predicted"/>
<reference evidence="1 2" key="1">
    <citation type="submission" date="2020-08" db="EMBL/GenBank/DDBJ databases">
        <authorList>
            <person name="Koutsovoulos G."/>
            <person name="Danchin GJ E."/>
        </authorList>
    </citation>
    <scope>NUCLEOTIDE SEQUENCE [LARGE SCALE GENOMIC DNA]</scope>
</reference>
<protein>
    <submittedName>
        <fullName evidence="1">Uncharacterized protein</fullName>
    </submittedName>
</protein>
<organism evidence="1 2">
    <name type="scientific">Meloidogyne enterolobii</name>
    <name type="common">Root-knot nematode worm</name>
    <name type="synonym">Meloidogyne mayaguensis</name>
    <dbReference type="NCBI Taxonomy" id="390850"/>
    <lineage>
        <taxon>Eukaryota</taxon>
        <taxon>Metazoa</taxon>
        <taxon>Ecdysozoa</taxon>
        <taxon>Nematoda</taxon>
        <taxon>Chromadorea</taxon>
        <taxon>Rhabditida</taxon>
        <taxon>Tylenchina</taxon>
        <taxon>Tylenchomorpha</taxon>
        <taxon>Tylenchoidea</taxon>
        <taxon>Meloidogynidae</taxon>
        <taxon>Meloidogyninae</taxon>
        <taxon>Meloidogyne</taxon>
    </lineage>
</organism>
<comment type="caution">
    <text evidence="1">The sequence shown here is derived from an EMBL/GenBank/DDBJ whole genome shotgun (WGS) entry which is preliminary data.</text>
</comment>
<dbReference type="AlphaFoldDB" id="A0A6V7VST2"/>
<dbReference type="Proteomes" id="UP000580250">
    <property type="component" value="Unassembled WGS sequence"/>
</dbReference>
<name>A0A6V7VST2_MELEN</name>